<keyword evidence="3" id="KW-1185">Reference proteome</keyword>
<keyword evidence="1" id="KW-1133">Transmembrane helix</keyword>
<dbReference type="PANTHER" id="PTHR35791">
    <property type="entry name" value="UPF0754 MEMBRANE PROTEIN YHEB"/>
    <property type="match status" value="1"/>
</dbReference>
<dbReference type="OrthoDB" id="9787430at2"/>
<keyword evidence="1" id="KW-0812">Transmembrane</keyword>
<gene>
    <name evidence="2" type="ORF">M23134_06648</name>
</gene>
<evidence type="ECO:0000256" key="1">
    <source>
        <dbReference type="SAM" id="Phobius"/>
    </source>
</evidence>
<dbReference type="RefSeq" id="WP_002702866.1">
    <property type="nucleotide sequence ID" value="NZ_AAWS01000049.1"/>
</dbReference>
<feature type="transmembrane region" description="Helical" evidence="1">
    <location>
        <begin position="6"/>
        <end position="25"/>
    </location>
</feature>
<sequence length="411" mass="46872">MPDYIIQILLFASIPISGGLVGWGTNIMAIKMTFYPIEFVGIKPIGWQGIIPSKAKKMAVKSVDMLTTKLLKIEERFELVKPERIAMEMGPSLNKLARQITDEVMQAQAPTIWNSTPRFVKNQIYENITKELPQLVVQMMNDIKDNIDELLDLKTIGVNALTKNKALLNDMFIRCGKEEFKFIEKSGLYFGIPFGLVQMCIAVYYVNVLGTGTPWWLLPVFGLVIGYATNWLALKLIFEPLYPRKYLFGLFEFQGLFIKRQPEVAVEYAKIVSGNILTTERLFEFMVRGPGATRLAEIVRDNLEKSIETTISSTRGLVKWVVSDKQLEVIQNIAVYRFMQELPISIRDTFAYAEEALDMENMLEEKMAGLTEKEFEGFLRPVFQEDEWILILVGAVLGMVAGILQYLVLFQ</sequence>
<feature type="transmembrane region" description="Helical" evidence="1">
    <location>
        <begin position="388"/>
        <end position="408"/>
    </location>
</feature>
<dbReference type="PANTHER" id="PTHR35791:SF1">
    <property type="entry name" value="UPF0754 MEMBRANE PROTEIN YHEB"/>
    <property type="match status" value="1"/>
</dbReference>
<dbReference type="AlphaFoldDB" id="A1ZW26"/>
<dbReference type="Proteomes" id="UP000004095">
    <property type="component" value="Unassembled WGS sequence"/>
</dbReference>
<accession>A1ZW26</accession>
<dbReference type="eggNOG" id="COG4399">
    <property type="taxonomic scope" value="Bacteria"/>
</dbReference>
<evidence type="ECO:0008006" key="4">
    <source>
        <dbReference type="Google" id="ProtNLM"/>
    </source>
</evidence>
<reference evidence="2 3" key="1">
    <citation type="submission" date="2007-01" db="EMBL/GenBank/DDBJ databases">
        <authorList>
            <person name="Haygood M."/>
            <person name="Podell S."/>
            <person name="Anderson C."/>
            <person name="Hopkinson B."/>
            <person name="Roe K."/>
            <person name="Barbeau K."/>
            <person name="Gaasterland T."/>
            <person name="Ferriera S."/>
            <person name="Johnson J."/>
            <person name="Kravitz S."/>
            <person name="Beeson K."/>
            <person name="Sutton G."/>
            <person name="Rogers Y.-H."/>
            <person name="Friedman R."/>
            <person name="Frazier M."/>
            <person name="Venter J.C."/>
        </authorList>
    </citation>
    <scope>NUCLEOTIDE SEQUENCE [LARGE SCALE GENOMIC DNA]</scope>
    <source>
        <strain evidence="2 3">ATCC 23134</strain>
    </source>
</reference>
<keyword evidence="1" id="KW-0472">Membrane</keyword>
<protein>
    <recommendedName>
        <fullName evidence="4">DUF445 domain-containing protein</fullName>
    </recommendedName>
</protein>
<comment type="caution">
    <text evidence="2">The sequence shown here is derived from an EMBL/GenBank/DDBJ whole genome shotgun (WGS) entry which is preliminary data.</text>
</comment>
<organism evidence="2 3">
    <name type="scientific">Microscilla marina ATCC 23134</name>
    <dbReference type="NCBI Taxonomy" id="313606"/>
    <lineage>
        <taxon>Bacteria</taxon>
        <taxon>Pseudomonadati</taxon>
        <taxon>Bacteroidota</taxon>
        <taxon>Cytophagia</taxon>
        <taxon>Cytophagales</taxon>
        <taxon>Microscillaceae</taxon>
        <taxon>Microscilla</taxon>
    </lineage>
</organism>
<proteinExistence type="predicted"/>
<evidence type="ECO:0000313" key="2">
    <source>
        <dbReference type="EMBL" id="EAY25389.1"/>
    </source>
</evidence>
<feature type="transmembrane region" description="Helical" evidence="1">
    <location>
        <begin position="218"/>
        <end position="238"/>
    </location>
</feature>
<evidence type="ECO:0000313" key="3">
    <source>
        <dbReference type="Proteomes" id="UP000004095"/>
    </source>
</evidence>
<dbReference type="EMBL" id="AAWS01000049">
    <property type="protein sequence ID" value="EAY25389.1"/>
    <property type="molecule type" value="Genomic_DNA"/>
</dbReference>
<feature type="transmembrane region" description="Helical" evidence="1">
    <location>
        <begin position="187"/>
        <end position="206"/>
    </location>
</feature>
<name>A1ZW26_MICM2</name>